<accession>A0A0D0IHI1</accession>
<protein>
    <submittedName>
        <fullName evidence="2">Primosomal protein DnaI</fullName>
    </submittedName>
</protein>
<evidence type="ECO:0000313" key="3">
    <source>
        <dbReference type="Proteomes" id="UP000050700"/>
    </source>
</evidence>
<reference evidence="2 3" key="1">
    <citation type="submission" date="2014-05" db="EMBL/GenBank/DDBJ databases">
        <title>Methylome analysis of the phasevarions of Haemophilus influenzae.</title>
        <authorList>
            <person name="Atack J.M."/>
            <person name="Fox K.L."/>
            <person name="Power P.M."/>
            <person name="Clark T."/>
            <person name="Jurcisek J."/>
            <person name="Korlach J."/>
            <person name="Bakaletz L.O."/>
            <person name="Jennings M.P."/>
        </authorList>
    </citation>
    <scope>NUCLEOTIDE SEQUENCE [LARGE SCALE GENOMIC DNA]</scope>
    <source>
        <strain evidence="2 3">1209</strain>
    </source>
</reference>
<dbReference type="InterPro" id="IPR036165">
    <property type="entry name" value="YefM-like_sf"/>
</dbReference>
<dbReference type="PANTHER" id="PTHR33713:SF1">
    <property type="entry name" value="CYTOPLASMIC PROTEIN"/>
    <property type="match status" value="1"/>
</dbReference>
<evidence type="ECO:0000313" key="2">
    <source>
        <dbReference type="EMBL" id="KIS34809.1"/>
    </source>
</evidence>
<dbReference type="AlphaFoldDB" id="A0A0D0IHI1"/>
<gene>
    <name evidence="2" type="ORF">NTHI1209_00411</name>
</gene>
<evidence type="ECO:0000256" key="1">
    <source>
        <dbReference type="ARBA" id="ARBA00009981"/>
    </source>
</evidence>
<comment type="caution">
    <text evidence="2">The sequence shown here is derived from an EMBL/GenBank/DDBJ whole genome shotgun (WGS) entry which is preliminary data.</text>
</comment>
<dbReference type="InterPro" id="IPR051405">
    <property type="entry name" value="phD/YefM_antitoxin"/>
</dbReference>
<organism evidence="2 3">
    <name type="scientific">Haemophilus influenzae</name>
    <dbReference type="NCBI Taxonomy" id="727"/>
    <lineage>
        <taxon>Bacteria</taxon>
        <taxon>Pseudomonadati</taxon>
        <taxon>Pseudomonadota</taxon>
        <taxon>Gammaproteobacteria</taxon>
        <taxon>Pasteurellales</taxon>
        <taxon>Pasteurellaceae</taxon>
        <taxon>Haemophilus</taxon>
    </lineage>
</organism>
<dbReference type="SUPFAM" id="SSF143120">
    <property type="entry name" value="YefM-like"/>
    <property type="match status" value="1"/>
</dbReference>
<dbReference type="EMBL" id="JMQP01000002">
    <property type="protein sequence ID" value="KIS34809.1"/>
    <property type="molecule type" value="Genomic_DNA"/>
</dbReference>
<dbReference type="PANTHER" id="PTHR33713">
    <property type="entry name" value="ANTITOXIN YAFN-RELATED"/>
    <property type="match status" value="1"/>
</dbReference>
<dbReference type="PATRIC" id="fig|727.564.peg.921"/>
<dbReference type="RefSeq" id="WP_005663606.1">
    <property type="nucleotide sequence ID" value="NZ_AP018780.1"/>
</dbReference>
<comment type="similarity">
    <text evidence="1">Belongs to the phD/YefM antitoxin family.</text>
</comment>
<proteinExistence type="inferred from homology"/>
<name>A0A0D0IHI1_HAEIF</name>
<sequence>MALHQILAEQAASITDLKRNPMGVIQESESGIVAILNRNQPAFYCITPELFSHMQELIEDLELGRMANERLATLEPIEVDLNDL</sequence>
<dbReference type="Proteomes" id="UP000050700">
    <property type="component" value="Unassembled WGS sequence"/>
</dbReference>